<dbReference type="PANTHER" id="PTHR34599">
    <property type="entry name" value="PEROXIDASE-RELATED"/>
    <property type="match status" value="1"/>
</dbReference>
<name>A0AAW9QRC4_9CHRO</name>
<dbReference type="SUPFAM" id="SSF48317">
    <property type="entry name" value="Acid phosphatase/Vanadium-dependent haloperoxidase"/>
    <property type="match status" value="1"/>
</dbReference>
<keyword evidence="2" id="KW-0575">Peroxidase</keyword>
<organism evidence="2 3">
    <name type="scientific">Pannus brasiliensis CCIBt3594</name>
    <dbReference type="NCBI Taxonomy" id="1427578"/>
    <lineage>
        <taxon>Bacteria</taxon>
        <taxon>Bacillati</taxon>
        <taxon>Cyanobacteriota</taxon>
        <taxon>Cyanophyceae</taxon>
        <taxon>Oscillatoriophycideae</taxon>
        <taxon>Chroococcales</taxon>
        <taxon>Microcystaceae</taxon>
        <taxon>Pannus</taxon>
    </lineage>
</organism>
<keyword evidence="2" id="KW-0560">Oxidoreductase</keyword>
<gene>
    <name evidence="2" type="ORF">V0288_11630</name>
</gene>
<dbReference type="Gene3D" id="1.10.606.20">
    <property type="match status" value="1"/>
</dbReference>
<reference evidence="2 3" key="1">
    <citation type="submission" date="2024-01" db="EMBL/GenBank/DDBJ databases">
        <title>Genomic insights into the taxonomy and metabolism of the cyanobacterium Pannus brasiliensis CCIBt3594.</title>
        <authorList>
            <person name="Machado M."/>
            <person name="Botero N.B."/>
            <person name="Andreote A.P.D."/>
            <person name="Feitosa A.M.T."/>
            <person name="Popin R."/>
            <person name="Sivonen K."/>
            <person name="Fiore M.F."/>
        </authorList>
    </citation>
    <scope>NUCLEOTIDE SEQUENCE [LARGE SCALE GENOMIC DNA]</scope>
    <source>
        <strain evidence="2 3">CCIBt3594</strain>
    </source>
</reference>
<dbReference type="InterPro" id="IPR055161">
    <property type="entry name" value="NapH1-like_2nd"/>
</dbReference>
<evidence type="ECO:0000259" key="1">
    <source>
        <dbReference type="Pfam" id="PF22778"/>
    </source>
</evidence>
<keyword evidence="3" id="KW-1185">Reference proteome</keyword>
<proteinExistence type="predicted"/>
<dbReference type="CDD" id="cd03398">
    <property type="entry name" value="PAP2_haloperoxidase"/>
    <property type="match status" value="1"/>
</dbReference>
<dbReference type="Pfam" id="PF22778">
    <property type="entry name" value="VCPO_2nd"/>
    <property type="match status" value="1"/>
</dbReference>
<dbReference type="EC" id="1.11.1.-" evidence="2"/>
<dbReference type="Proteomes" id="UP001328733">
    <property type="component" value="Unassembled WGS sequence"/>
</dbReference>
<evidence type="ECO:0000313" key="2">
    <source>
        <dbReference type="EMBL" id="MEG3437770.1"/>
    </source>
</evidence>
<dbReference type="InterPro" id="IPR052559">
    <property type="entry name" value="V-haloperoxidase"/>
</dbReference>
<dbReference type="EMBL" id="JBAFSM010000019">
    <property type="protein sequence ID" value="MEG3437770.1"/>
    <property type="molecule type" value="Genomic_DNA"/>
</dbReference>
<dbReference type="AlphaFoldDB" id="A0AAW9QRC4"/>
<comment type="caution">
    <text evidence="2">The sequence shown here is derived from an EMBL/GenBank/DDBJ whole genome shotgun (WGS) entry which is preliminary data.</text>
</comment>
<feature type="domain" description="Vanadium-dependent haloperoxidase NapH1-like second helical-bundle" evidence="1">
    <location>
        <begin position="309"/>
        <end position="442"/>
    </location>
</feature>
<dbReference type="GO" id="GO:0004601">
    <property type="term" value="F:peroxidase activity"/>
    <property type="evidence" value="ECO:0007669"/>
    <property type="project" value="UniProtKB-KW"/>
</dbReference>
<dbReference type="InterPro" id="IPR036938">
    <property type="entry name" value="PAP2/HPO_sf"/>
</dbReference>
<dbReference type="RefSeq" id="WP_332865252.1">
    <property type="nucleotide sequence ID" value="NZ_JBAFSM010000019.1"/>
</dbReference>
<protein>
    <submittedName>
        <fullName evidence="2">Vanadium-dependent haloperoxidase</fullName>
        <ecNumber evidence="2">1.11.1.-</ecNumber>
    </submittedName>
</protein>
<accession>A0AAW9QRC4</accession>
<evidence type="ECO:0000313" key="3">
    <source>
        <dbReference type="Proteomes" id="UP001328733"/>
    </source>
</evidence>
<sequence length="451" mass="48526">MRNISKILRSLGKRFGIVAVVAGFLAIEGFHTFTRPLPLQALTVPETPISVAQATSTNQKTPSDAVLDWNKTAQAVVLAASAPPPQQYRSLAIVHTAIFDAVNAIDRRYTPYAFEEKAPAGADPSAAAAAAGYYSLLALYPAQKGLIETAWTASLAKIPEGLAREEGIKLGQSVAEKLIAIRNEDGANQKSEYKAEKQVGIWQPTPPLFAPALLPHWSTVKPFVIKSADQFKIPAPLPLNSDAYAKELDEVKRLGGRTSRERTSEQTAAAIFSPVSPVVLWNTAAQAASTAKGLNLLENARLFALLNIAGLDAYIAGYEVKYKYKLWRPVVAIPSAAQLGNPKITADPNWESLVVTPAHPDYISGHTVTAGSGERILKDFFGTDTVKVNIIFPANVGVTRTYTSFSGITNELIGSRIWAGVHTRSASEQGAALGRQVGDYVFQNALKPLNR</sequence>
<dbReference type="PANTHER" id="PTHR34599:SF1">
    <property type="entry name" value="PHOSPHATIDIC ACID PHOSPHATASE TYPE 2_HALOPEROXIDASE DOMAIN-CONTAINING PROTEIN"/>
    <property type="match status" value="1"/>
</dbReference>